<dbReference type="InterPro" id="IPR006076">
    <property type="entry name" value="FAD-dep_OxRdtase"/>
</dbReference>
<evidence type="ECO:0000259" key="1">
    <source>
        <dbReference type="Pfam" id="PF01266"/>
    </source>
</evidence>
<dbReference type="Gene3D" id="3.30.9.10">
    <property type="entry name" value="D-Amino Acid Oxidase, subunit A, domain 2"/>
    <property type="match status" value="1"/>
</dbReference>
<dbReference type="SUPFAM" id="SSF51905">
    <property type="entry name" value="FAD/NAD(P)-binding domain"/>
    <property type="match status" value="1"/>
</dbReference>
<proteinExistence type="predicted"/>
<accession>A0A5N6JGI7</accession>
<organism evidence="2 3">
    <name type="scientific">Aspergillus minisclerotigenes</name>
    <dbReference type="NCBI Taxonomy" id="656917"/>
    <lineage>
        <taxon>Eukaryota</taxon>
        <taxon>Fungi</taxon>
        <taxon>Dikarya</taxon>
        <taxon>Ascomycota</taxon>
        <taxon>Pezizomycotina</taxon>
        <taxon>Eurotiomycetes</taxon>
        <taxon>Eurotiomycetidae</taxon>
        <taxon>Eurotiales</taxon>
        <taxon>Aspergillaceae</taxon>
        <taxon>Aspergillus</taxon>
        <taxon>Aspergillus subgen. Circumdati</taxon>
    </lineage>
</organism>
<evidence type="ECO:0000313" key="2">
    <source>
        <dbReference type="EMBL" id="KAB8277024.1"/>
    </source>
</evidence>
<gene>
    <name evidence="2" type="ORF">BDV30DRAFT_235272</name>
</gene>
<feature type="domain" description="FAD dependent oxidoreductase" evidence="1">
    <location>
        <begin position="54"/>
        <end position="459"/>
    </location>
</feature>
<name>A0A5N6JGI7_9EURO</name>
<reference evidence="2 3" key="1">
    <citation type="submission" date="2019-04" db="EMBL/GenBank/DDBJ databases">
        <title>Fungal friends and foes A comparative genomics study of 23 Aspergillus species from section Flavi.</title>
        <authorList>
            <consortium name="DOE Joint Genome Institute"/>
            <person name="Kjaerbolling I."/>
            <person name="Vesth T.C."/>
            <person name="Frisvad J.C."/>
            <person name="Nybo J.L."/>
            <person name="Theobald S."/>
            <person name="Kildgaard S."/>
            <person name="Petersen T.I."/>
            <person name="Kuo A."/>
            <person name="Sato A."/>
            <person name="Lyhne E.K."/>
            <person name="Kogle M.E."/>
            <person name="Wiebenga A."/>
            <person name="Kun R.S."/>
            <person name="Lubbers R.J."/>
            <person name="Makela M.R."/>
            <person name="Barry K."/>
            <person name="Chovatia M."/>
            <person name="Clum A."/>
            <person name="Daum C."/>
            <person name="Haridas S."/>
            <person name="He G."/>
            <person name="LaButti K."/>
            <person name="Lipzen A."/>
            <person name="Mondo S."/>
            <person name="Pangilinan J."/>
            <person name="Riley R."/>
            <person name="Salamov A."/>
            <person name="Simmons B.A."/>
            <person name="Magnuson J.K."/>
            <person name="Henrissat B."/>
            <person name="Mortensen U.H."/>
            <person name="Larsen T.O."/>
            <person name="De vries R.P."/>
            <person name="Grigoriev I.V."/>
            <person name="Machida M."/>
            <person name="Baker S.E."/>
            <person name="Andersen M.R."/>
        </authorList>
    </citation>
    <scope>NUCLEOTIDE SEQUENCE [LARGE SCALE GENOMIC DNA]</scope>
    <source>
        <strain evidence="2 3">CBS 117635</strain>
    </source>
</reference>
<evidence type="ECO:0000313" key="3">
    <source>
        <dbReference type="Proteomes" id="UP000326289"/>
    </source>
</evidence>
<dbReference type="PANTHER" id="PTHR13847">
    <property type="entry name" value="SARCOSINE DEHYDROGENASE-RELATED"/>
    <property type="match status" value="1"/>
</dbReference>
<dbReference type="AlphaFoldDB" id="A0A5N6JGI7"/>
<sequence>MAENQIPHELLAKLAGQIIQDPGIPVAAPTVSAWQEPAHPIATIQSDKLPQRTDFAIIGSGNTGTSVAKTLLENELARDKTITMFEARSLTTGATSRNGGFLLSHAPPFFKRYAEAFGIDAARDIALFCDRTLESIVDMAKAENLDKASQIRDVTTIASFEHQEGFAEVTESIRMYEEAIPEAKGKYTIIDKDTAEKEYHLRKSSGALVVQSRVFWPYRLVTNLLQRLLQLYPEHFAIETQTPVISITTDEADPEYPYILTTPRGTVRAAKVFHCTSGFTGHLLPKLRGAIFPCRLSMTTQKPGPQWGNHPNSWLFHSKQSYDPSTTLVEQGLYWMQQNAETGDLFVGGDLQRLDDFLSSDDSVISADSARNLTDLLPKRLFKEGWTNPITNTTMSSATALHRIWSGILSMTADQVPIVGSVPTSISGRNVEGGEWIAAGFNGYGMSQCWLCGEAIARMALGEPKPEWLPAVYLSTERRLGDVSMGSEAALASFFAR</sequence>
<keyword evidence="3" id="KW-1185">Reference proteome</keyword>
<dbReference type="InterPro" id="IPR036188">
    <property type="entry name" value="FAD/NAD-bd_sf"/>
</dbReference>
<dbReference type="GO" id="GO:0005737">
    <property type="term" value="C:cytoplasm"/>
    <property type="evidence" value="ECO:0007669"/>
    <property type="project" value="TreeGrafter"/>
</dbReference>
<dbReference type="Pfam" id="PF01266">
    <property type="entry name" value="DAO"/>
    <property type="match status" value="1"/>
</dbReference>
<dbReference type="EMBL" id="ML732774">
    <property type="protein sequence ID" value="KAB8277024.1"/>
    <property type="molecule type" value="Genomic_DNA"/>
</dbReference>
<dbReference type="PANTHER" id="PTHR13847:SF213">
    <property type="entry name" value="DEPENDENT OXIDOREDUCTASE, PUTATIVE-RELATED"/>
    <property type="match status" value="1"/>
</dbReference>
<dbReference type="Gene3D" id="3.50.50.60">
    <property type="entry name" value="FAD/NAD(P)-binding domain"/>
    <property type="match status" value="1"/>
</dbReference>
<protein>
    <submittedName>
        <fullName evidence="2">FAD dependent oxidoreductase</fullName>
    </submittedName>
</protein>
<dbReference type="Proteomes" id="UP000326289">
    <property type="component" value="Unassembled WGS sequence"/>
</dbReference>